<evidence type="ECO:0000256" key="3">
    <source>
        <dbReference type="ARBA" id="ARBA00023082"/>
    </source>
</evidence>
<dbReference type="InterPro" id="IPR007627">
    <property type="entry name" value="RNA_pol_sigma70_r2"/>
</dbReference>
<evidence type="ECO:0000256" key="1">
    <source>
        <dbReference type="ARBA" id="ARBA00010641"/>
    </source>
</evidence>
<evidence type="ECO:0000256" key="4">
    <source>
        <dbReference type="ARBA" id="ARBA00023125"/>
    </source>
</evidence>
<dbReference type="Gene3D" id="1.10.10.10">
    <property type="entry name" value="Winged helix-like DNA-binding domain superfamily/Winged helix DNA-binding domain"/>
    <property type="match status" value="1"/>
</dbReference>
<evidence type="ECO:0000313" key="7">
    <source>
        <dbReference type="EMBL" id="MBO0350875.1"/>
    </source>
</evidence>
<dbReference type="PANTHER" id="PTHR43133:SF8">
    <property type="entry name" value="RNA POLYMERASE SIGMA FACTOR HI_1459-RELATED"/>
    <property type="match status" value="1"/>
</dbReference>
<sequence length="161" mass="18727">MNSNIPQATVFGEENQPEQIGSAFWQLWLQYRDELYRYCVKWMGNPTEAEDALSLAMLKAWQKVQTGADAIKDFKAWIKQLTKNLCMDLHRQRKKQEVKVLNIEAIGPEDDWADEDKNPLETVTEDELNKFFADAIDQLPPKLREAFILYGEQKQSYQAIA</sequence>
<organism evidence="7 8">
    <name type="scientific">Phormidium pseudopriestleyi FRX01</name>
    <dbReference type="NCBI Taxonomy" id="1759528"/>
    <lineage>
        <taxon>Bacteria</taxon>
        <taxon>Bacillati</taxon>
        <taxon>Cyanobacteriota</taxon>
        <taxon>Cyanophyceae</taxon>
        <taxon>Oscillatoriophycideae</taxon>
        <taxon>Oscillatoriales</taxon>
        <taxon>Oscillatoriaceae</taxon>
        <taxon>Phormidium</taxon>
    </lineage>
</organism>
<comment type="similarity">
    <text evidence="1">Belongs to the sigma-70 factor family. ECF subfamily.</text>
</comment>
<dbReference type="SUPFAM" id="SSF88946">
    <property type="entry name" value="Sigma2 domain of RNA polymerase sigma factors"/>
    <property type="match status" value="1"/>
</dbReference>
<dbReference type="Gene3D" id="1.10.1740.10">
    <property type="match status" value="1"/>
</dbReference>
<dbReference type="NCBIfam" id="TIGR02937">
    <property type="entry name" value="sigma70-ECF"/>
    <property type="match status" value="1"/>
</dbReference>
<gene>
    <name evidence="7" type="ORF">J0895_17750</name>
</gene>
<proteinExistence type="inferred from homology"/>
<feature type="domain" description="RNA polymerase sigma-70 region 2" evidence="6">
    <location>
        <begin position="28"/>
        <end position="95"/>
    </location>
</feature>
<keyword evidence="2" id="KW-0805">Transcription regulation</keyword>
<keyword evidence="8" id="KW-1185">Reference proteome</keyword>
<dbReference type="InterPro" id="IPR013324">
    <property type="entry name" value="RNA_pol_sigma_r3/r4-like"/>
</dbReference>
<reference evidence="7 8" key="1">
    <citation type="submission" date="2021-03" db="EMBL/GenBank/DDBJ databases">
        <title>Metabolic Capacity of the Antarctic Cyanobacterium Phormidium pseudopriestleyi that Sustains Oxygenic Photosynthesis in the Presence of Hydrogen Sulfide.</title>
        <authorList>
            <person name="Lumian J.E."/>
            <person name="Jungblut A.D."/>
            <person name="Dillon M.L."/>
            <person name="Hawes I."/>
            <person name="Doran P.T."/>
            <person name="Mackey T.J."/>
            <person name="Dick G.J."/>
            <person name="Grettenberger C.L."/>
            <person name="Sumner D.Y."/>
        </authorList>
    </citation>
    <scope>NUCLEOTIDE SEQUENCE [LARGE SCALE GENOMIC DNA]</scope>
    <source>
        <strain evidence="7 8">FRX01</strain>
    </source>
</reference>
<keyword evidence="3" id="KW-0731">Sigma factor</keyword>
<dbReference type="InterPro" id="IPR013325">
    <property type="entry name" value="RNA_pol_sigma_r2"/>
</dbReference>
<comment type="caution">
    <text evidence="7">The sequence shown here is derived from an EMBL/GenBank/DDBJ whole genome shotgun (WGS) entry which is preliminary data.</text>
</comment>
<dbReference type="Pfam" id="PF04542">
    <property type="entry name" value="Sigma70_r2"/>
    <property type="match status" value="1"/>
</dbReference>
<dbReference type="PANTHER" id="PTHR43133">
    <property type="entry name" value="RNA POLYMERASE ECF-TYPE SIGMA FACTO"/>
    <property type="match status" value="1"/>
</dbReference>
<protein>
    <submittedName>
        <fullName evidence="7">Sigma-70 family RNA polymerase sigma factor</fullName>
    </submittedName>
</protein>
<evidence type="ECO:0000259" key="6">
    <source>
        <dbReference type="Pfam" id="PF04542"/>
    </source>
</evidence>
<keyword evidence="5" id="KW-0804">Transcription</keyword>
<dbReference type="RefSeq" id="WP_207089346.1">
    <property type="nucleotide sequence ID" value="NZ_JAFLQW010000466.1"/>
</dbReference>
<dbReference type="InterPro" id="IPR039425">
    <property type="entry name" value="RNA_pol_sigma-70-like"/>
</dbReference>
<accession>A0ABS3FUS6</accession>
<evidence type="ECO:0000256" key="2">
    <source>
        <dbReference type="ARBA" id="ARBA00023015"/>
    </source>
</evidence>
<dbReference type="InterPro" id="IPR036388">
    <property type="entry name" value="WH-like_DNA-bd_sf"/>
</dbReference>
<keyword evidence="4" id="KW-0238">DNA-binding</keyword>
<evidence type="ECO:0000313" key="8">
    <source>
        <dbReference type="Proteomes" id="UP000664844"/>
    </source>
</evidence>
<dbReference type="SUPFAM" id="SSF88659">
    <property type="entry name" value="Sigma3 and sigma4 domains of RNA polymerase sigma factors"/>
    <property type="match status" value="1"/>
</dbReference>
<name>A0ABS3FUS6_9CYAN</name>
<dbReference type="Proteomes" id="UP000664844">
    <property type="component" value="Unassembled WGS sequence"/>
</dbReference>
<evidence type="ECO:0000256" key="5">
    <source>
        <dbReference type="ARBA" id="ARBA00023163"/>
    </source>
</evidence>
<dbReference type="EMBL" id="JAFLQW010000466">
    <property type="protein sequence ID" value="MBO0350875.1"/>
    <property type="molecule type" value="Genomic_DNA"/>
</dbReference>
<dbReference type="InterPro" id="IPR014284">
    <property type="entry name" value="RNA_pol_sigma-70_dom"/>
</dbReference>